<reference evidence="2 3" key="2">
    <citation type="journal article" date="2023" name="Mol. Biol. Evol.">
        <title>Genomics of Secondarily Temperate Adaptation in the Only Non-Antarctic Icefish.</title>
        <authorList>
            <person name="Rivera-Colon A.G."/>
            <person name="Rayamajhi N."/>
            <person name="Minhas B.F."/>
            <person name="Madrigal G."/>
            <person name="Bilyk K.T."/>
            <person name="Yoon V."/>
            <person name="Hune M."/>
            <person name="Gregory S."/>
            <person name="Cheng C.H.C."/>
            <person name="Catchen J.M."/>
        </authorList>
    </citation>
    <scope>NUCLEOTIDE SEQUENCE [LARGE SCALE GENOMIC DNA]</scope>
    <source>
        <strain evidence="2">JMC-PN-2008</strain>
    </source>
</reference>
<sequence>MGLFEKLRKKMKLKTESKETDEEASNSEKETKDDGKMPTTSRPVKRTTKRSVEIGWINKEDGEAKQVRAKQGGGTRKVVMDISGGYNEILKEGKNLFFPNGISNKGPESDFTFDVWDFKQNPFTDHVSIAAIYDTVKLAKLRFYIATRPKPHSDEDASTYDSEGKCEGQNEIIEVSDSESPSLVSSCSEEDH</sequence>
<gene>
    <name evidence="2" type="ORF">PBY51_020881</name>
</gene>
<comment type="caution">
    <text evidence="2">The sequence shown here is derived from an EMBL/GenBank/DDBJ whole genome shotgun (WGS) entry which is preliminary data.</text>
</comment>
<feature type="region of interest" description="Disordered" evidence="1">
    <location>
        <begin position="151"/>
        <end position="192"/>
    </location>
</feature>
<dbReference type="AlphaFoldDB" id="A0AAN8ALH2"/>
<feature type="region of interest" description="Disordered" evidence="1">
    <location>
        <begin position="1"/>
        <end position="52"/>
    </location>
</feature>
<keyword evidence="3" id="KW-1185">Reference proteome</keyword>
<reference evidence="2 3" key="1">
    <citation type="journal article" date="2023" name="Genes (Basel)">
        <title>Chromosome-Level Genome Assembly and Circadian Gene Repertoire of the Patagonia Blennie Eleginops maclovinus-The Closest Ancestral Proxy of Antarctic Cryonotothenioids.</title>
        <authorList>
            <person name="Cheng C.C."/>
            <person name="Rivera-Colon A.G."/>
            <person name="Minhas B.F."/>
            <person name="Wilson L."/>
            <person name="Rayamajhi N."/>
            <person name="Vargas-Chacoff L."/>
            <person name="Catchen J.M."/>
        </authorList>
    </citation>
    <scope>NUCLEOTIDE SEQUENCE [LARGE SCALE GENOMIC DNA]</scope>
    <source>
        <strain evidence="2">JMC-PN-2008</strain>
    </source>
</reference>
<evidence type="ECO:0000256" key="1">
    <source>
        <dbReference type="SAM" id="MobiDB-lite"/>
    </source>
</evidence>
<proteinExistence type="predicted"/>
<feature type="compositionally biased region" description="Low complexity" evidence="1">
    <location>
        <begin position="178"/>
        <end position="192"/>
    </location>
</feature>
<feature type="compositionally biased region" description="Basic and acidic residues" evidence="1">
    <location>
        <begin position="26"/>
        <end position="36"/>
    </location>
</feature>
<protein>
    <submittedName>
        <fullName evidence="2">Uncharacterized protein</fullName>
    </submittedName>
</protein>
<evidence type="ECO:0000313" key="3">
    <source>
        <dbReference type="Proteomes" id="UP001346869"/>
    </source>
</evidence>
<dbReference type="EMBL" id="JAUZQC010000014">
    <property type="protein sequence ID" value="KAK5859317.1"/>
    <property type="molecule type" value="Genomic_DNA"/>
</dbReference>
<organism evidence="2 3">
    <name type="scientific">Eleginops maclovinus</name>
    <name type="common">Patagonian blennie</name>
    <name type="synonym">Eleginus maclovinus</name>
    <dbReference type="NCBI Taxonomy" id="56733"/>
    <lineage>
        <taxon>Eukaryota</taxon>
        <taxon>Metazoa</taxon>
        <taxon>Chordata</taxon>
        <taxon>Craniata</taxon>
        <taxon>Vertebrata</taxon>
        <taxon>Euteleostomi</taxon>
        <taxon>Actinopterygii</taxon>
        <taxon>Neopterygii</taxon>
        <taxon>Teleostei</taxon>
        <taxon>Neoteleostei</taxon>
        <taxon>Acanthomorphata</taxon>
        <taxon>Eupercaria</taxon>
        <taxon>Perciformes</taxon>
        <taxon>Notothenioidei</taxon>
        <taxon>Eleginopidae</taxon>
        <taxon>Eleginops</taxon>
    </lineage>
</organism>
<dbReference type="Proteomes" id="UP001346869">
    <property type="component" value="Unassembled WGS sequence"/>
</dbReference>
<evidence type="ECO:0000313" key="2">
    <source>
        <dbReference type="EMBL" id="KAK5859317.1"/>
    </source>
</evidence>
<accession>A0AAN8ALH2</accession>
<name>A0AAN8ALH2_ELEMC</name>